<dbReference type="STRING" id="708197.A0A161VIG1"/>
<dbReference type="SUPFAM" id="SSF52540">
    <property type="entry name" value="P-loop containing nucleoside triphosphate hydrolases"/>
    <property type="match status" value="1"/>
</dbReference>
<evidence type="ECO:0000256" key="1">
    <source>
        <dbReference type="ARBA" id="ARBA00022737"/>
    </source>
</evidence>
<dbReference type="Proteomes" id="UP000076552">
    <property type="component" value="Unassembled WGS sequence"/>
</dbReference>
<sequence length="2069" mass="236475">MSVYTPSNQPSWGKHSIKEELGAFHVEDVTNSDTSRSSSISLDALTMVASNEAHMSYKIVRVIDTARRIQKKLVREVEEVSHQHFQSIDLEAYLAYIADERLVHMPPKGSQWDRVLKSAEFFGLQLDGYSRHIQSFIEGCTLVRDTALATCYLLLELGHDQAQALEPTFNALYELGLLLGHAIRLNGMFTASDAIRYELSRIFDSVICLIGDVAIYYRTRINSIYSGAVTIDFDAEFGSQITKIWTQRENLFNHMWQHKLGNKGRRLDIITLRRHLLPTRESVKSHVYGRVADRKLRVDGTCEWLSHDLHNFLSSENDIFTVTGGEGCGKSMIATWVRERLERPINRTQYETISYTFSTDIPSEATTIAFLKSLLSQLFEINVGDVALFEKLEVIFEHVSSHQNNAKLESELWEALDSSLTSINNKKVNLALVIDGLDEVLGGAAKAEELHKRLHTSISKLPRIQAITLSRPISHLGGSRCKHLVITPEHVRDDIELYLANRLGQNCCFMAQNTDARRALVNQIADQAKGSFLFAYLSRRLFVSVSDFGAFRGIISNCKSDVKAVIGELMKKVNLKEEYGESKTYNLFTFMITAERPLTVGEMTDLLGVSLSTRTVSSGADVMGPVRNTQGLVVVRRGTLRFKHSTIRKYIQNLCGSTLMSIHDSHRHLTMALLLFAKKRFTYTCEPSLELIADEVFLESFQANHAVSYMMRHWISHFRSSSLCGQNGTITLTSEFKEVFPDSTFFSMLEWHYWQTQYDIKETIEMHNLSLRIRSTCFGEKNRSYLQSLIILGSLHRRQSELAIASEFFYKASHLGQTILYKFSPLVVSCTNLFLTCTETLTFTKRTTTVTHREEMIRSMIEISKSKQGGRSDAVIKWYEALAKLYVEVKEEEAAMSIYKELHIIVTARFGKGSKKEGRIAEALSGMTVVLKAGDKKGAEIDHWRHLLFEAAEELSFADSRRIKILISLARDYEAKGHFIQAERLYVSVWRGILEACRTKATTELHIEKISIAIEYIHFLKRIKRNEEACNIMICVWAEYENQIFESETIMIRLKELGVLAKSFGILTVSMNILKKVWGWFKEKKTTESEEAISTTTIITEVVEEITETIVETKTSVTVVETVTREIWETNYERCRKGKIDRQFFKSCLNMANLYLKLENWAEAAIVIRKTLEITWKGVLSVDAKLKLEGEFISERILIAQRLALCYHRQRQFERAEEIYLRIYNACFSTFKAESILVLESAEALVQFYEDFHRHEKVIEIYTKLLHHYRKHLSAGHSMTVKVLYKLAAVYHKLGRKEAYDCYAEIVAIFSKDGCCHGSALDAAIIVLNHCHSEKRWAELQNICVTLWTTFVHHNHEIKFTQEVVELIYERYRYVLEFHAKAEFSVRYKLTIEYRETATKVFGASAAIVIRALIAQAELCEASNEHYHESITIYEEIIKKSTTAHIVSETTIKTIKKRLSKLYVTVITTNKVTTTTTIERAIGVSLEIYGQLKTEFGWWHEKTLSKLKEVVLMYKKIGSKEAHSSITQLLQVSIIEIITTVKVSVNLHAAAKTLASIYISAGMVHYGQDLLRQLRYLLLFPGFEGGERDINIKVSGQSSKVYLVFLISFEQALNGGSKTTYSFSELMADVLLETVLYEQYMSVMSTMTDSTRIETIIEPAARLRFVWESRSRKGFVSVLDKKLFSLFTARYGKFLSSQDTNVTFGFYEALLTEIGGGIAADRGTIDLGLMSCKAAYSSVKRLMVEENNFTKANNVAKCAFDFANSQRFYHQRNCHAWGFRLAEVLAGIKVDNWKNADARQKENMIATSRNVLQHVLAVLKEDKIELTSLRFEDISSLVYLLGEQKNWNELETILTSLWQSREVQRNCGVWTPDVVLTIGSLLVNAHELADHLEQAINLCETIYYNVRQSRGGLDHSALYFSNRLTYLLRHANRLRDAGRVHLDVACDLDEHLLATRGADKDDRLRAAADVHLDGMRRCGWATRGDDMKNTRDILERLRGYGKLTVPPVEEWSAADEKKEMNRMWPEMIEWDLGKPEIEMAAPKKRDLLSPAKERWGRLGFRQLGFEAVY</sequence>
<gene>
    <name evidence="3" type="ORF">CT0861_07558</name>
</gene>
<comment type="caution">
    <text evidence="3">The sequence shown here is derived from an EMBL/GenBank/DDBJ whole genome shotgun (WGS) entry which is preliminary data.</text>
</comment>
<reference evidence="3 4" key="1">
    <citation type="submission" date="2015-06" db="EMBL/GenBank/DDBJ databases">
        <title>Survival trade-offs in plant roots during colonization by closely related pathogenic and mutualistic fungi.</title>
        <authorList>
            <person name="Hacquard S."/>
            <person name="Kracher B."/>
            <person name="Hiruma K."/>
            <person name="Weinman A."/>
            <person name="Muench P."/>
            <person name="Garrido Oter R."/>
            <person name="Ver Loren van Themaat E."/>
            <person name="Dallerey J.-F."/>
            <person name="Damm U."/>
            <person name="Henrissat B."/>
            <person name="Lespinet O."/>
            <person name="Thon M."/>
            <person name="Kemen E."/>
            <person name="McHardy A.C."/>
            <person name="Schulze-Lefert P."/>
            <person name="O'Connell R.J."/>
        </authorList>
    </citation>
    <scope>NUCLEOTIDE SEQUENCE [LARGE SCALE GENOMIC DNA]</scope>
    <source>
        <strain evidence="3 4">0861</strain>
    </source>
</reference>
<dbReference type="Gene3D" id="3.40.50.300">
    <property type="entry name" value="P-loop containing nucleotide triphosphate hydrolases"/>
    <property type="match status" value="1"/>
</dbReference>
<organism evidence="3 4">
    <name type="scientific">Colletotrichum tofieldiae</name>
    <dbReference type="NCBI Taxonomy" id="708197"/>
    <lineage>
        <taxon>Eukaryota</taxon>
        <taxon>Fungi</taxon>
        <taxon>Dikarya</taxon>
        <taxon>Ascomycota</taxon>
        <taxon>Pezizomycotina</taxon>
        <taxon>Sordariomycetes</taxon>
        <taxon>Hypocreomycetidae</taxon>
        <taxon>Glomerellales</taxon>
        <taxon>Glomerellaceae</taxon>
        <taxon>Colletotrichum</taxon>
        <taxon>Colletotrichum spaethianum species complex</taxon>
    </lineage>
</organism>
<dbReference type="SUPFAM" id="SSF48452">
    <property type="entry name" value="TPR-like"/>
    <property type="match status" value="2"/>
</dbReference>
<keyword evidence="1" id="KW-0677">Repeat</keyword>
<name>A0A161VIG1_9PEZI</name>
<dbReference type="EMBL" id="LFIV01000084">
    <property type="protein sequence ID" value="KZL70784.1"/>
    <property type="molecule type" value="Genomic_DNA"/>
</dbReference>
<evidence type="ECO:0000259" key="2">
    <source>
        <dbReference type="Pfam" id="PF24883"/>
    </source>
</evidence>
<proteinExistence type="predicted"/>
<feature type="domain" description="Nephrocystin 3-like N-terminal" evidence="2">
    <location>
        <begin position="300"/>
        <end position="471"/>
    </location>
</feature>
<dbReference type="PANTHER" id="PTHR10039">
    <property type="entry name" value="AMELOGENIN"/>
    <property type="match status" value="1"/>
</dbReference>
<evidence type="ECO:0000313" key="4">
    <source>
        <dbReference type="Proteomes" id="UP000076552"/>
    </source>
</evidence>
<dbReference type="InterPro" id="IPR056884">
    <property type="entry name" value="NPHP3-like_N"/>
</dbReference>
<dbReference type="SMART" id="SM00028">
    <property type="entry name" value="TPR"/>
    <property type="match status" value="4"/>
</dbReference>
<evidence type="ECO:0000313" key="3">
    <source>
        <dbReference type="EMBL" id="KZL70784.1"/>
    </source>
</evidence>
<dbReference type="InterPro" id="IPR027417">
    <property type="entry name" value="P-loop_NTPase"/>
</dbReference>
<dbReference type="InterPro" id="IPR011990">
    <property type="entry name" value="TPR-like_helical_dom_sf"/>
</dbReference>
<accession>A0A161VIG1</accession>
<protein>
    <submittedName>
        <fullName evidence="3">NACHT domain protein</fullName>
    </submittedName>
</protein>
<dbReference type="InterPro" id="IPR019734">
    <property type="entry name" value="TPR_rpt"/>
</dbReference>
<dbReference type="Gene3D" id="1.25.40.10">
    <property type="entry name" value="Tetratricopeptide repeat domain"/>
    <property type="match status" value="2"/>
</dbReference>
<keyword evidence="4" id="KW-1185">Reference proteome</keyword>
<dbReference type="Pfam" id="PF24883">
    <property type="entry name" value="NPHP3_N"/>
    <property type="match status" value="1"/>
</dbReference>